<dbReference type="Proteomes" id="UP001597296">
    <property type="component" value="Unassembled WGS sequence"/>
</dbReference>
<dbReference type="Pfam" id="PF08521">
    <property type="entry name" value="2CSK_N"/>
    <property type="match status" value="1"/>
</dbReference>
<dbReference type="InterPro" id="IPR003660">
    <property type="entry name" value="HAMP_dom"/>
</dbReference>
<comment type="catalytic activity">
    <reaction evidence="1">
        <text>ATP + protein L-histidine = ADP + protein N-phospho-L-histidine.</text>
        <dbReference type="EC" id="2.7.13.3"/>
    </reaction>
</comment>
<evidence type="ECO:0000256" key="10">
    <source>
        <dbReference type="ARBA" id="ARBA00023136"/>
    </source>
</evidence>
<feature type="domain" description="Histidine kinase" evidence="11">
    <location>
        <begin position="256"/>
        <end position="459"/>
    </location>
</feature>
<dbReference type="InterPro" id="IPR013727">
    <property type="entry name" value="2CSK_N"/>
</dbReference>
<evidence type="ECO:0000259" key="11">
    <source>
        <dbReference type="PROSITE" id="PS50109"/>
    </source>
</evidence>
<evidence type="ECO:0000256" key="7">
    <source>
        <dbReference type="ARBA" id="ARBA00022777"/>
    </source>
</evidence>
<keyword evidence="4" id="KW-0597">Phosphoprotein</keyword>
<keyword evidence="6" id="KW-0812">Transmembrane</keyword>
<dbReference type="SUPFAM" id="SSF55874">
    <property type="entry name" value="ATPase domain of HSP90 chaperone/DNA topoisomerase II/histidine kinase"/>
    <property type="match status" value="1"/>
</dbReference>
<keyword evidence="14" id="KW-1185">Reference proteome</keyword>
<dbReference type="RefSeq" id="WP_377315090.1">
    <property type="nucleotide sequence ID" value="NZ_JBHUIY010000008.1"/>
</dbReference>
<keyword evidence="7" id="KW-0418">Kinase</keyword>
<evidence type="ECO:0000256" key="4">
    <source>
        <dbReference type="ARBA" id="ARBA00022553"/>
    </source>
</evidence>
<dbReference type="CDD" id="cd00082">
    <property type="entry name" value="HisKA"/>
    <property type="match status" value="1"/>
</dbReference>
<dbReference type="Pfam" id="PF00512">
    <property type="entry name" value="HisKA"/>
    <property type="match status" value="1"/>
</dbReference>
<dbReference type="SMART" id="SM00388">
    <property type="entry name" value="HisKA"/>
    <property type="match status" value="1"/>
</dbReference>
<comment type="caution">
    <text evidence="13">The sequence shown here is derived from an EMBL/GenBank/DDBJ whole genome shotgun (WGS) entry which is preliminary data.</text>
</comment>
<name>A0ABW5CBI1_9PROT</name>
<evidence type="ECO:0000256" key="3">
    <source>
        <dbReference type="ARBA" id="ARBA00012438"/>
    </source>
</evidence>
<dbReference type="GO" id="GO:0005524">
    <property type="term" value="F:ATP binding"/>
    <property type="evidence" value="ECO:0007669"/>
    <property type="project" value="UniProtKB-KW"/>
</dbReference>
<dbReference type="InterPro" id="IPR003661">
    <property type="entry name" value="HisK_dim/P_dom"/>
</dbReference>
<evidence type="ECO:0000313" key="13">
    <source>
        <dbReference type="EMBL" id="MFD2233312.1"/>
    </source>
</evidence>
<dbReference type="InterPro" id="IPR036097">
    <property type="entry name" value="HisK_dim/P_sf"/>
</dbReference>
<dbReference type="EMBL" id="JBHUIY010000008">
    <property type="protein sequence ID" value="MFD2233312.1"/>
    <property type="molecule type" value="Genomic_DNA"/>
</dbReference>
<evidence type="ECO:0000313" key="14">
    <source>
        <dbReference type="Proteomes" id="UP001597296"/>
    </source>
</evidence>
<dbReference type="Gene3D" id="3.30.565.10">
    <property type="entry name" value="Histidine kinase-like ATPase, C-terminal domain"/>
    <property type="match status" value="1"/>
</dbReference>
<organism evidence="13 14">
    <name type="scientific">Phaeospirillum tilakii</name>
    <dbReference type="NCBI Taxonomy" id="741673"/>
    <lineage>
        <taxon>Bacteria</taxon>
        <taxon>Pseudomonadati</taxon>
        <taxon>Pseudomonadota</taxon>
        <taxon>Alphaproteobacteria</taxon>
        <taxon>Rhodospirillales</taxon>
        <taxon>Rhodospirillaceae</taxon>
        <taxon>Phaeospirillum</taxon>
    </lineage>
</organism>
<dbReference type="InterPro" id="IPR003594">
    <property type="entry name" value="HATPase_dom"/>
</dbReference>
<keyword evidence="10" id="KW-0472">Membrane</keyword>
<evidence type="ECO:0000256" key="2">
    <source>
        <dbReference type="ARBA" id="ARBA00004141"/>
    </source>
</evidence>
<dbReference type="InterPro" id="IPR004358">
    <property type="entry name" value="Sig_transdc_His_kin-like_C"/>
</dbReference>
<dbReference type="EC" id="2.7.13.3" evidence="3"/>
<dbReference type="Pfam" id="PF02518">
    <property type="entry name" value="HATPase_c"/>
    <property type="match status" value="1"/>
</dbReference>
<dbReference type="InterPro" id="IPR005467">
    <property type="entry name" value="His_kinase_dom"/>
</dbReference>
<dbReference type="InterPro" id="IPR036890">
    <property type="entry name" value="HATPase_C_sf"/>
</dbReference>
<dbReference type="PANTHER" id="PTHR45436">
    <property type="entry name" value="SENSOR HISTIDINE KINASE YKOH"/>
    <property type="match status" value="1"/>
</dbReference>
<dbReference type="PROSITE" id="PS50885">
    <property type="entry name" value="HAMP"/>
    <property type="match status" value="1"/>
</dbReference>
<keyword evidence="5" id="KW-0808">Transferase</keyword>
<proteinExistence type="predicted"/>
<evidence type="ECO:0000256" key="1">
    <source>
        <dbReference type="ARBA" id="ARBA00000085"/>
    </source>
</evidence>
<gene>
    <name evidence="13" type="ORF">ACFSNB_05800</name>
</gene>
<dbReference type="InterPro" id="IPR050428">
    <property type="entry name" value="TCS_sensor_his_kinase"/>
</dbReference>
<dbReference type="CDD" id="cd00075">
    <property type="entry name" value="HATPase"/>
    <property type="match status" value="1"/>
</dbReference>
<dbReference type="Gene3D" id="1.10.287.130">
    <property type="match status" value="1"/>
</dbReference>
<evidence type="ECO:0000256" key="8">
    <source>
        <dbReference type="ARBA" id="ARBA00022989"/>
    </source>
</evidence>
<evidence type="ECO:0000256" key="5">
    <source>
        <dbReference type="ARBA" id="ARBA00022679"/>
    </source>
</evidence>
<protein>
    <recommendedName>
        <fullName evidence="3">histidine kinase</fullName>
        <ecNumber evidence="3">2.7.13.3</ecNumber>
    </recommendedName>
</protein>
<evidence type="ECO:0000259" key="12">
    <source>
        <dbReference type="PROSITE" id="PS50885"/>
    </source>
</evidence>
<dbReference type="SUPFAM" id="SSF47384">
    <property type="entry name" value="Homodimeric domain of signal transducing histidine kinase"/>
    <property type="match status" value="1"/>
</dbReference>
<evidence type="ECO:0000256" key="9">
    <source>
        <dbReference type="ARBA" id="ARBA00023012"/>
    </source>
</evidence>
<evidence type="ECO:0000256" key="6">
    <source>
        <dbReference type="ARBA" id="ARBA00022692"/>
    </source>
</evidence>
<dbReference type="PRINTS" id="PR00344">
    <property type="entry name" value="BCTRLSENSOR"/>
</dbReference>
<feature type="domain" description="HAMP" evidence="12">
    <location>
        <begin position="195"/>
        <end position="248"/>
    </location>
</feature>
<comment type="subcellular location">
    <subcellularLocation>
        <location evidence="2">Membrane</location>
        <topology evidence="2">Multi-pass membrane protein</topology>
    </subcellularLocation>
</comment>
<keyword evidence="8" id="KW-1133">Transmembrane helix</keyword>
<keyword evidence="13" id="KW-0067">ATP-binding</keyword>
<reference evidence="14" key="1">
    <citation type="journal article" date="2019" name="Int. J. Syst. Evol. Microbiol.">
        <title>The Global Catalogue of Microorganisms (GCM) 10K type strain sequencing project: providing services to taxonomists for standard genome sequencing and annotation.</title>
        <authorList>
            <consortium name="The Broad Institute Genomics Platform"/>
            <consortium name="The Broad Institute Genome Sequencing Center for Infectious Disease"/>
            <person name="Wu L."/>
            <person name="Ma J."/>
        </authorList>
    </citation>
    <scope>NUCLEOTIDE SEQUENCE [LARGE SCALE GENOMIC DNA]</scope>
    <source>
        <strain evidence="14">KCTC 15012</strain>
    </source>
</reference>
<dbReference type="SMART" id="SM00387">
    <property type="entry name" value="HATPase_c"/>
    <property type="match status" value="1"/>
</dbReference>
<dbReference type="PROSITE" id="PS50109">
    <property type="entry name" value="HIS_KIN"/>
    <property type="match status" value="1"/>
</dbReference>
<dbReference type="PANTHER" id="PTHR45436:SF15">
    <property type="entry name" value="SENSOR HISTIDINE KINASE CUSS"/>
    <property type="match status" value="1"/>
</dbReference>
<keyword evidence="13" id="KW-0547">Nucleotide-binding</keyword>
<accession>A0ABW5CBI1</accession>
<keyword evidence="9" id="KW-0902">Two-component regulatory system</keyword>
<sequence length="460" mass="49418">MFWTFGRANPEPPSLLRGLAKDLLLLHLIGLAVLLLVVFDRLDAVIDDLEAEDMHRDALALAERLTSHGLSAATLDSATQAHFSPDYGRYRFSVLDRDGKVLVASIDPPRALAPLDPAAPAEGARFRVVHRAALLWGVTVPARIGDIPVWIQVAEDMNHRDAVIDEVAARFLDQGGWLILLLSAGQIVAVLLRTRRRIRPLVAASASAGAIGPEIGHQRVRAEGVPREVLPLVGAVNGAFDRIESTFRAQKEFLENAAHELRTPLSVLRARVEMLEDAAMRRELETDIAVLSRLVTQLLRAAEIEGLAGHDQGPVDLERVAATVASYLVPAATRAGRTIRVGADGPARVTGSAETIGQAINNLVENALSHTPPGSAVEVEVRGGAHPQVRVRDHGPGVAPDERELVFQRFWRRDRRQGGGAGLGLAMVRRAMELHGGSAHVEAAPGGGALFVLDFPPPPG</sequence>